<gene>
    <name evidence="3" type="ORF">TPAR_02483</name>
</gene>
<proteinExistence type="predicted"/>
<organism evidence="3 4">
    <name type="scientific">Tolypocladium paradoxum</name>
    <dbReference type="NCBI Taxonomy" id="94208"/>
    <lineage>
        <taxon>Eukaryota</taxon>
        <taxon>Fungi</taxon>
        <taxon>Dikarya</taxon>
        <taxon>Ascomycota</taxon>
        <taxon>Pezizomycotina</taxon>
        <taxon>Sordariomycetes</taxon>
        <taxon>Hypocreomycetidae</taxon>
        <taxon>Hypocreales</taxon>
        <taxon>Ophiocordycipitaceae</taxon>
        <taxon>Tolypocladium</taxon>
    </lineage>
</organism>
<dbReference type="AlphaFoldDB" id="A0A2S4L4I7"/>
<dbReference type="OrthoDB" id="4928181at2759"/>
<protein>
    <recommendedName>
        <fullName evidence="2">HNH nuclease domain-containing protein</fullName>
    </recommendedName>
</protein>
<evidence type="ECO:0000313" key="3">
    <source>
        <dbReference type="EMBL" id="POR37327.1"/>
    </source>
</evidence>
<keyword evidence="4" id="KW-1185">Reference proteome</keyword>
<dbReference type="Proteomes" id="UP000237481">
    <property type="component" value="Unassembled WGS sequence"/>
</dbReference>
<evidence type="ECO:0000259" key="2">
    <source>
        <dbReference type="Pfam" id="PF13391"/>
    </source>
</evidence>
<reference evidence="3 4" key="1">
    <citation type="submission" date="2018-01" db="EMBL/GenBank/DDBJ databases">
        <title>Harnessing the power of phylogenomics to disentangle the directionality and signatures of interkingdom host jumping in the parasitic fungal genus Tolypocladium.</title>
        <authorList>
            <person name="Quandt C.A."/>
            <person name="Patterson W."/>
            <person name="Spatafora J.W."/>
        </authorList>
    </citation>
    <scope>NUCLEOTIDE SEQUENCE [LARGE SCALE GENOMIC DNA]</scope>
    <source>
        <strain evidence="3 4">NRBC 100945</strain>
    </source>
</reference>
<dbReference type="InterPro" id="IPR003615">
    <property type="entry name" value="HNH_nuc"/>
</dbReference>
<dbReference type="Pfam" id="PF13391">
    <property type="entry name" value="HNH_2"/>
    <property type="match status" value="1"/>
</dbReference>
<feature type="domain" description="HNH nuclease" evidence="2">
    <location>
        <begin position="188"/>
        <end position="271"/>
    </location>
</feature>
<evidence type="ECO:0000313" key="4">
    <source>
        <dbReference type="Proteomes" id="UP000237481"/>
    </source>
</evidence>
<feature type="region of interest" description="Disordered" evidence="1">
    <location>
        <begin position="155"/>
        <end position="175"/>
    </location>
</feature>
<evidence type="ECO:0000256" key="1">
    <source>
        <dbReference type="SAM" id="MobiDB-lite"/>
    </source>
</evidence>
<name>A0A2S4L4I7_9HYPO</name>
<dbReference type="EMBL" id="PKSG01000259">
    <property type="protein sequence ID" value="POR37327.1"/>
    <property type="molecule type" value="Genomic_DNA"/>
</dbReference>
<comment type="caution">
    <text evidence="3">The sequence shown here is derived from an EMBL/GenBank/DDBJ whole genome shotgun (WGS) entry which is preliminary data.</text>
</comment>
<sequence length="410" mass="46172">MASDAEIDPSLREDLLAFLQRDSTTARAGDLLRKFLRYSPRRQDESLAMPLQEMEERVALIDKILPRFRRFLKEPNHQLTAIELSTLLIIPLDRLRRLEADAPAATIARCLNGAEVFIRLALTGKPPPGIMARSKLATNEVQKVSEALQNLDISTRLDDSPGSSTTRTKSFRSAAEKNKAYERDNHACIVTGIIQAEVCHILPFALNSTQKNLEVTRHASGFLTALFGTSYEDDAGTLLYDSIGCSDRAWNMLCLNRQLHWWWSKAFFAFKCLGITPKDESNSCIDIQFHWIRMRGTAPKAKVDVTVDSIQNLLRDSPTSECSFWATHVDSGRAVDSGEIFEIVLEHKKATKMKIMIDIQWAITRLAAMSGGADAPELLDDPDDPESTYQAYLQQDLTLQQMVRELWGEQ</sequence>
<accession>A0A2S4L4I7</accession>